<proteinExistence type="predicted"/>
<protein>
    <submittedName>
        <fullName evidence="1">Uncharacterized protein</fullName>
    </submittedName>
</protein>
<organism evidence="1 2">
    <name type="scientific">Trichinella pseudospiralis</name>
    <name type="common">Parasitic roundworm</name>
    <dbReference type="NCBI Taxonomy" id="6337"/>
    <lineage>
        <taxon>Eukaryota</taxon>
        <taxon>Metazoa</taxon>
        <taxon>Ecdysozoa</taxon>
        <taxon>Nematoda</taxon>
        <taxon>Enoplea</taxon>
        <taxon>Dorylaimia</taxon>
        <taxon>Trichinellida</taxon>
        <taxon>Trichinellidae</taxon>
        <taxon>Trichinella</taxon>
    </lineage>
</organism>
<dbReference type="EMBL" id="JYDT01000086">
    <property type="protein sequence ID" value="KRY85630.1"/>
    <property type="molecule type" value="Genomic_DNA"/>
</dbReference>
<dbReference type="AlphaFoldDB" id="A0A0V1FI36"/>
<accession>A0A0V1FI36</accession>
<dbReference type="Proteomes" id="UP000054995">
    <property type="component" value="Unassembled WGS sequence"/>
</dbReference>
<keyword evidence="2" id="KW-1185">Reference proteome</keyword>
<evidence type="ECO:0000313" key="2">
    <source>
        <dbReference type="Proteomes" id="UP000054995"/>
    </source>
</evidence>
<comment type="caution">
    <text evidence="1">The sequence shown here is derived from an EMBL/GenBank/DDBJ whole genome shotgun (WGS) entry which is preliminary data.</text>
</comment>
<evidence type="ECO:0000313" key="1">
    <source>
        <dbReference type="EMBL" id="KRY85630.1"/>
    </source>
</evidence>
<sequence length="76" mass="8848">MPYPTQSRKHAVSDYYANRGIMKIAFILNVKEYYLSNDRRCLANGVRRMNNGKRRRIEDGREGQEDDMSFCGTAIV</sequence>
<name>A0A0V1FI36_TRIPS</name>
<reference evidence="1 2" key="1">
    <citation type="submission" date="2015-01" db="EMBL/GenBank/DDBJ databases">
        <title>Evolution of Trichinella species and genotypes.</title>
        <authorList>
            <person name="Korhonen P.K."/>
            <person name="Edoardo P."/>
            <person name="Giuseppe L.R."/>
            <person name="Gasser R.B."/>
        </authorList>
    </citation>
    <scope>NUCLEOTIDE SEQUENCE [LARGE SCALE GENOMIC DNA]</scope>
    <source>
        <strain evidence="1">ISS470</strain>
    </source>
</reference>
<gene>
    <name evidence="1" type="ORF">T4D_15635</name>
</gene>